<dbReference type="SUPFAM" id="SSF54534">
    <property type="entry name" value="FKBP-like"/>
    <property type="match status" value="1"/>
</dbReference>
<dbReference type="Gene3D" id="1.25.40.10">
    <property type="entry name" value="Tetratricopeptide repeat domain"/>
    <property type="match status" value="1"/>
</dbReference>
<evidence type="ECO:0000256" key="7">
    <source>
        <dbReference type="ARBA" id="ARBA00022803"/>
    </source>
</evidence>
<dbReference type="PANTHER" id="PTHR46512">
    <property type="entry name" value="PEPTIDYLPROLYL ISOMERASE"/>
    <property type="match status" value="1"/>
</dbReference>
<evidence type="ECO:0000256" key="8">
    <source>
        <dbReference type="ARBA" id="ARBA00023110"/>
    </source>
</evidence>
<evidence type="ECO:0000256" key="6">
    <source>
        <dbReference type="ARBA" id="ARBA00022737"/>
    </source>
</evidence>
<evidence type="ECO:0000256" key="2">
    <source>
        <dbReference type="ARBA" id="ARBA00004496"/>
    </source>
</evidence>
<dbReference type="PROSITE" id="PS50005">
    <property type="entry name" value="TPR"/>
    <property type="match status" value="1"/>
</dbReference>
<dbReference type="EMBL" id="CABIJS010000222">
    <property type="protein sequence ID" value="VUZ46760.1"/>
    <property type="molecule type" value="Genomic_DNA"/>
</dbReference>
<keyword evidence="5" id="KW-0597">Phosphoprotein</keyword>
<dbReference type="EC" id="5.2.1.8" evidence="3"/>
<dbReference type="GO" id="GO:0005737">
    <property type="term" value="C:cytoplasm"/>
    <property type="evidence" value="ECO:0007669"/>
    <property type="project" value="UniProtKB-SubCell"/>
</dbReference>
<evidence type="ECO:0000256" key="10">
    <source>
        <dbReference type="ARBA" id="ARBA00029569"/>
    </source>
</evidence>
<dbReference type="Pfam" id="PF07719">
    <property type="entry name" value="TPR_2"/>
    <property type="match status" value="1"/>
</dbReference>
<keyword evidence="6" id="KW-0677">Repeat</keyword>
<protein>
    <recommendedName>
        <fullName evidence="3">peptidylprolyl isomerase</fullName>
        <ecNumber evidence="3">5.2.1.8</ecNumber>
    </recommendedName>
    <alternativeName>
        <fullName evidence="10">Rotamase</fullName>
    </alternativeName>
</protein>
<keyword evidence="8" id="KW-0697">Rotamase</keyword>
<comment type="catalytic activity">
    <reaction evidence="1">
        <text>[protein]-peptidylproline (omega=180) = [protein]-peptidylproline (omega=0)</text>
        <dbReference type="Rhea" id="RHEA:16237"/>
        <dbReference type="Rhea" id="RHEA-COMP:10747"/>
        <dbReference type="Rhea" id="RHEA-COMP:10748"/>
        <dbReference type="ChEBI" id="CHEBI:83833"/>
        <dbReference type="ChEBI" id="CHEBI:83834"/>
        <dbReference type="EC" id="5.2.1.8"/>
    </reaction>
</comment>
<dbReference type="InterPro" id="IPR019734">
    <property type="entry name" value="TPR_rpt"/>
</dbReference>
<keyword evidence="9" id="KW-0413">Isomerase</keyword>
<evidence type="ECO:0000256" key="5">
    <source>
        <dbReference type="ARBA" id="ARBA00022553"/>
    </source>
</evidence>
<keyword evidence="4" id="KW-0963">Cytoplasm</keyword>
<dbReference type="SUPFAM" id="SSF48452">
    <property type="entry name" value="TPR-like"/>
    <property type="match status" value="1"/>
</dbReference>
<sequence>MGENGDLQDFESIVDDDGVLKKIVLRGLIPVKPSQYSEIIAEICRTYEEGPKKGKTVESDEGKDGICAIHFDNTEGDSDGLKCALLSMELGEISEFILQPEYTDSDEVLHYRIKLVDFYRFYECPTRSREIYIIGPDYGQPLMPGQKVDIHAKGYCDGKLYHDHKSSVYVGDAGYTELPRTVVAHLNFMRSQGGWMRLNDTREISAKEREKFGFPSDVAVWYNVEVTSSEIDNIVFSKEKADDFFRAGKSQVAEKIYEYCTNILNEESKETYDKALLNAALASLQNNHPDKCIDYCLTYENSAGEDDNSHFRLGQAYFMKYDFRKAEEHFKRALEFSNDNNKPEISQAAHLSDCRYKTKYDNILKTIKDHGPVLLAREI</sequence>
<dbReference type="AlphaFoldDB" id="A0A564YHT4"/>
<evidence type="ECO:0000313" key="13">
    <source>
        <dbReference type="Proteomes" id="UP000321570"/>
    </source>
</evidence>
<dbReference type="InterPro" id="IPR013105">
    <property type="entry name" value="TPR_2"/>
</dbReference>
<evidence type="ECO:0000256" key="3">
    <source>
        <dbReference type="ARBA" id="ARBA00013194"/>
    </source>
</evidence>
<evidence type="ECO:0000256" key="4">
    <source>
        <dbReference type="ARBA" id="ARBA00022490"/>
    </source>
</evidence>
<accession>A0A564YHT4</accession>
<dbReference type="InterPro" id="IPR050754">
    <property type="entry name" value="FKBP4/5/8-like"/>
</dbReference>
<keyword evidence="7 11" id="KW-0802">TPR repeat</keyword>
<evidence type="ECO:0000256" key="1">
    <source>
        <dbReference type="ARBA" id="ARBA00000971"/>
    </source>
</evidence>
<dbReference type="InterPro" id="IPR011990">
    <property type="entry name" value="TPR-like_helical_dom_sf"/>
</dbReference>
<dbReference type="SMART" id="SM00028">
    <property type="entry name" value="TPR"/>
    <property type="match status" value="1"/>
</dbReference>
<comment type="subcellular location">
    <subcellularLocation>
        <location evidence="2">Cytoplasm</location>
    </subcellularLocation>
</comment>
<evidence type="ECO:0000256" key="9">
    <source>
        <dbReference type="ARBA" id="ARBA00023235"/>
    </source>
</evidence>
<feature type="repeat" description="TPR" evidence="11">
    <location>
        <begin position="307"/>
        <end position="340"/>
    </location>
</feature>
<gene>
    <name evidence="12" type="ORF">WMSIL1_LOCUS6479</name>
</gene>
<reference evidence="12 13" key="1">
    <citation type="submission" date="2019-07" db="EMBL/GenBank/DDBJ databases">
        <authorList>
            <person name="Jastrzebski P J."/>
            <person name="Paukszto L."/>
            <person name="Jastrzebski P J."/>
        </authorList>
    </citation>
    <scope>NUCLEOTIDE SEQUENCE [LARGE SCALE GENOMIC DNA]</scope>
    <source>
        <strain evidence="12 13">WMS-il1</strain>
    </source>
</reference>
<dbReference type="GO" id="GO:0003755">
    <property type="term" value="F:peptidyl-prolyl cis-trans isomerase activity"/>
    <property type="evidence" value="ECO:0007669"/>
    <property type="project" value="UniProtKB-EC"/>
</dbReference>
<name>A0A564YHT4_HYMDI</name>
<evidence type="ECO:0000256" key="11">
    <source>
        <dbReference type="PROSITE-ProRule" id="PRU00339"/>
    </source>
</evidence>
<keyword evidence="13" id="KW-1185">Reference proteome</keyword>
<organism evidence="12 13">
    <name type="scientific">Hymenolepis diminuta</name>
    <name type="common">Rat tapeworm</name>
    <dbReference type="NCBI Taxonomy" id="6216"/>
    <lineage>
        <taxon>Eukaryota</taxon>
        <taxon>Metazoa</taxon>
        <taxon>Spiralia</taxon>
        <taxon>Lophotrochozoa</taxon>
        <taxon>Platyhelminthes</taxon>
        <taxon>Cestoda</taxon>
        <taxon>Eucestoda</taxon>
        <taxon>Cyclophyllidea</taxon>
        <taxon>Hymenolepididae</taxon>
        <taxon>Hymenolepis</taxon>
    </lineage>
</organism>
<dbReference type="PANTHER" id="PTHR46512:SF9">
    <property type="entry name" value="PEPTIDYLPROLYL ISOMERASE"/>
    <property type="match status" value="1"/>
</dbReference>
<dbReference type="Proteomes" id="UP000321570">
    <property type="component" value="Unassembled WGS sequence"/>
</dbReference>
<proteinExistence type="predicted"/>
<evidence type="ECO:0000313" key="12">
    <source>
        <dbReference type="EMBL" id="VUZ46760.1"/>
    </source>
</evidence>